<evidence type="ECO:0000313" key="3">
    <source>
        <dbReference type="Proteomes" id="UP000316213"/>
    </source>
</evidence>
<reference evidence="2 3" key="1">
    <citation type="submission" date="2019-02" db="EMBL/GenBank/DDBJ databases">
        <title>Deep-cultivation of Planctomycetes and their phenomic and genomic characterization uncovers novel biology.</title>
        <authorList>
            <person name="Wiegand S."/>
            <person name="Jogler M."/>
            <person name="Boedeker C."/>
            <person name="Pinto D."/>
            <person name="Vollmers J."/>
            <person name="Rivas-Marin E."/>
            <person name="Kohn T."/>
            <person name="Peeters S.H."/>
            <person name="Heuer A."/>
            <person name="Rast P."/>
            <person name="Oberbeckmann S."/>
            <person name="Bunk B."/>
            <person name="Jeske O."/>
            <person name="Meyerdierks A."/>
            <person name="Storesund J.E."/>
            <person name="Kallscheuer N."/>
            <person name="Luecker S."/>
            <person name="Lage O.M."/>
            <person name="Pohl T."/>
            <person name="Merkel B.J."/>
            <person name="Hornburger P."/>
            <person name="Mueller R.-W."/>
            <person name="Bruemmer F."/>
            <person name="Labrenz M."/>
            <person name="Spormann A.M."/>
            <person name="Op Den Camp H."/>
            <person name="Overmann J."/>
            <person name="Amann R."/>
            <person name="Jetten M.S.M."/>
            <person name="Mascher T."/>
            <person name="Medema M.H."/>
            <person name="Devos D.P."/>
            <person name="Kaster A.-K."/>
            <person name="Ovreas L."/>
            <person name="Rohde M."/>
            <person name="Galperin M.Y."/>
            <person name="Jogler C."/>
        </authorList>
    </citation>
    <scope>NUCLEOTIDE SEQUENCE [LARGE SCALE GENOMIC DNA]</scope>
    <source>
        <strain evidence="2 3">Pla100</strain>
    </source>
</reference>
<comment type="caution">
    <text evidence="2">The sequence shown here is derived from an EMBL/GenBank/DDBJ whole genome shotgun (WGS) entry which is preliminary data.</text>
</comment>
<dbReference type="EMBL" id="SJPM01000004">
    <property type="protein sequence ID" value="TWT97285.1"/>
    <property type="molecule type" value="Genomic_DNA"/>
</dbReference>
<gene>
    <name evidence="2" type="ORF">Pla100_24350</name>
</gene>
<protein>
    <submittedName>
        <fullName evidence="2">Uncharacterized protein</fullName>
    </submittedName>
</protein>
<name>A0A5C6ADN7_9BACT</name>
<feature type="region of interest" description="Disordered" evidence="1">
    <location>
        <begin position="336"/>
        <end position="366"/>
    </location>
</feature>
<proteinExistence type="predicted"/>
<organism evidence="2 3">
    <name type="scientific">Neorhodopirellula pilleata</name>
    <dbReference type="NCBI Taxonomy" id="2714738"/>
    <lineage>
        <taxon>Bacteria</taxon>
        <taxon>Pseudomonadati</taxon>
        <taxon>Planctomycetota</taxon>
        <taxon>Planctomycetia</taxon>
        <taxon>Pirellulales</taxon>
        <taxon>Pirellulaceae</taxon>
        <taxon>Neorhodopirellula</taxon>
    </lineage>
</organism>
<dbReference type="AlphaFoldDB" id="A0A5C6ADN7"/>
<evidence type="ECO:0000256" key="1">
    <source>
        <dbReference type="SAM" id="MobiDB-lite"/>
    </source>
</evidence>
<dbReference type="Proteomes" id="UP000316213">
    <property type="component" value="Unassembled WGS sequence"/>
</dbReference>
<feature type="compositionally biased region" description="Basic and acidic residues" evidence="1">
    <location>
        <begin position="336"/>
        <end position="345"/>
    </location>
</feature>
<sequence length="445" mass="51618">MKDEHCSAIRDTEIRVVTDRYPSETRDFVICKQIPNGVQQLNPIELLGTDMAVRLLKFTARTGDEDIARQNTLSRLLTQCLEYQGNRRHLICEPWTEDDLRGDTMFENNRTEFARDCGVEQAHRFQVVMSGEQDSELPSEELYWGSFTTLPQVEDTFTDASLQSFADQLQQMMMGNGDSPVTLDVMQMRRNVKTAWDNQFKEFDLDVAIRDRRHLFKRLMSVSIRQTSNLTQRIAFAFVLKNLGSTALQRDRSTFSEREQKLFDLRYGNCEALGRINIGFLYEYGELHAELINQFANSLISDKPEVAWQQAETNLRRHVQLLGELRDLRRFVRADQRKSTRDRGTRKLPRPRIDAGSGEEADARAAAPDDKLLEIEMLNELKRVVNRLKPRDRKRAQALIDSGGDRGLAAESLGLTRRSFNDQFRQTVRPNLKKEIRKLKREEKQ</sequence>
<evidence type="ECO:0000313" key="2">
    <source>
        <dbReference type="EMBL" id="TWT97285.1"/>
    </source>
</evidence>
<accession>A0A5C6ADN7</accession>
<keyword evidence="3" id="KW-1185">Reference proteome</keyword>